<dbReference type="Proteomes" id="UP000828048">
    <property type="component" value="Chromosome 10"/>
</dbReference>
<gene>
    <name evidence="1" type="ORF">Vadar_013715</name>
</gene>
<comment type="caution">
    <text evidence="1">The sequence shown here is derived from an EMBL/GenBank/DDBJ whole genome shotgun (WGS) entry which is preliminary data.</text>
</comment>
<evidence type="ECO:0000313" key="2">
    <source>
        <dbReference type="Proteomes" id="UP000828048"/>
    </source>
</evidence>
<reference evidence="1 2" key="1">
    <citation type="journal article" date="2021" name="Hortic Res">
        <title>High-quality reference genome and annotation aids understanding of berry development for evergreen blueberry (Vaccinium darrowii).</title>
        <authorList>
            <person name="Yu J."/>
            <person name="Hulse-Kemp A.M."/>
            <person name="Babiker E."/>
            <person name="Staton M."/>
        </authorList>
    </citation>
    <scope>NUCLEOTIDE SEQUENCE [LARGE SCALE GENOMIC DNA]</scope>
    <source>
        <strain evidence="2">cv. NJ 8807/NJ 8810</strain>
        <tissue evidence="1">Young leaf</tissue>
    </source>
</reference>
<keyword evidence="2" id="KW-1185">Reference proteome</keyword>
<name>A0ACB7XH88_9ERIC</name>
<proteinExistence type="predicted"/>
<dbReference type="EMBL" id="CM037160">
    <property type="protein sequence ID" value="KAH7840173.1"/>
    <property type="molecule type" value="Genomic_DNA"/>
</dbReference>
<sequence length="528" mass="59856">MEWRKLWRELPNHIKPEILTRLPAESLIRSRCVNKNWRKYLSHPRVIETHLNRTTLNPNPNTTTTTTTDDDESFIVLNRASTDNEALFLLRTKNTNVTFNLIHPCPTIWYAEILGSINGLVCVSCHRSWFIALWNPLTQQCKTLPLPKITDAGDVTGGFCYDPVKNDYKVVRVVFSDVGPDPRSRAEVYRTSSNSWGEIEGDVPFRWMRRDWGIRCDAIAKGEPYWGGSLNVGGPVVAWFDAVDEVFRHLPMLGLPMPETDVYVGNFKNSLALAVIRPISPAGAPTMSGEAVIDVWTVEEDGFAWSKKYTAGPFEGGIWSVKEFSMNGLFVEMPGGWISFYCSQTKETKNVLIDGNPAQYFRVSNYTASLVSIRGSKKVIRLDIDWKAQFGRAERKIVSLFLENGCVKGKLLFKVQRQTRTCRPPHHRLPFSFIWPYFVNPKRVGSALIKWIKLEGRNQRQTRTSSDSVRETLTPFEGPDPDCAGGVRVLKRHGLGQRRMGQLSRTPSSIASNFNRRSNLFEYGVGMG</sequence>
<protein>
    <submittedName>
        <fullName evidence="1">Uncharacterized protein</fullName>
    </submittedName>
</protein>
<accession>A0ACB7XH88</accession>
<organism evidence="1 2">
    <name type="scientific">Vaccinium darrowii</name>
    <dbReference type="NCBI Taxonomy" id="229202"/>
    <lineage>
        <taxon>Eukaryota</taxon>
        <taxon>Viridiplantae</taxon>
        <taxon>Streptophyta</taxon>
        <taxon>Embryophyta</taxon>
        <taxon>Tracheophyta</taxon>
        <taxon>Spermatophyta</taxon>
        <taxon>Magnoliopsida</taxon>
        <taxon>eudicotyledons</taxon>
        <taxon>Gunneridae</taxon>
        <taxon>Pentapetalae</taxon>
        <taxon>asterids</taxon>
        <taxon>Ericales</taxon>
        <taxon>Ericaceae</taxon>
        <taxon>Vaccinioideae</taxon>
        <taxon>Vaccinieae</taxon>
        <taxon>Vaccinium</taxon>
    </lineage>
</organism>
<evidence type="ECO:0000313" key="1">
    <source>
        <dbReference type="EMBL" id="KAH7840173.1"/>
    </source>
</evidence>